<dbReference type="Gene3D" id="3.90.280.10">
    <property type="entry name" value="PEBP-like"/>
    <property type="match status" value="1"/>
</dbReference>
<accession>A0A1X9LFG4</accession>
<dbReference type="PANTHER" id="PTHR30289:SF1">
    <property type="entry name" value="PEBP (PHOSPHATIDYLETHANOLAMINE-BINDING PROTEIN) FAMILY PROTEIN"/>
    <property type="match status" value="1"/>
</dbReference>
<dbReference type="InterPro" id="IPR008914">
    <property type="entry name" value="PEBP"/>
</dbReference>
<evidence type="ECO:0000313" key="2">
    <source>
        <dbReference type="EMBL" id="ARJ03883.1"/>
    </source>
</evidence>
<evidence type="ECO:0000313" key="3">
    <source>
        <dbReference type="Proteomes" id="UP000192775"/>
    </source>
</evidence>
<dbReference type="STRING" id="1619308.B5808_00510"/>
<evidence type="ECO:0000256" key="1">
    <source>
        <dbReference type="ARBA" id="ARBA00007120"/>
    </source>
</evidence>
<dbReference type="Pfam" id="PF01161">
    <property type="entry name" value="PBP"/>
    <property type="match status" value="1"/>
</dbReference>
<dbReference type="RefSeq" id="WP_085017695.1">
    <property type="nucleotide sequence ID" value="NZ_BMHD01000001.1"/>
</dbReference>
<keyword evidence="3" id="KW-1185">Reference proteome</keyword>
<protein>
    <submittedName>
        <fullName evidence="2">Uncharacterized protein</fullName>
    </submittedName>
</protein>
<dbReference type="EMBL" id="CP020715">
    <property type="protein sequence ID" value="ARJ03883.1"/>
    <property type="molecule type" value="Genomic_DNA"/>
</dbReference>
<dbReference type="NCBIfam" id="TIGR00481">
    <property type="entry name" value="YbhB/YbcL family Raf kinase inhibitor-like protein"/>
    <property type="match status" value="1"/>
</dbReference>
<dbReference type="InterPro" id="IPR005247">
    <property type="entry name" value="YbhB_YbcL/LppC-like"/>
</dbReference>
<dbReference type="PANTHER" id="PTHR30289">
    <property type="entry name" value="UNCHARACTERIZED PROTEIN YBCL-RELATED"/>
    <property type="match status" value="1"/>
</dbReference>
<reference evidence="2 3" key="1">
    <citation type="submission" date="2017-04" db="EMBL/GenBank/DDBJ databases">
        <authorList>
            <person name="Afonso C.L."/>
            <person name="Miller P.J."/>
            <person name="Scott M.A."/>
            <person name="Spackman E."/>
            <person name="Goraichik I."/>
            <person name="Dimitrov K.M."/>
            <person name="Suarez D.L."/>
            <person name="Swayne D.E."/>
        </authorList>
    </citation>
    <scope>NUCLEOTIDE SEQUENCE [LARGE SCALE GENOMIC DNA]</scope>
    <source>
        <strain evidence="3">XA(T)</strain>
    </source>
</reference>
<comment type="similarity">
    <text evidence="1">Belongs to the UPF0098 family.</text>
</comment>
<dbReference type="Proteomes" id="UP000192775">
    <property type="component" value="Chromosome"/>
</dbReference>
<proteinExistence type="inferred from homology"/>
<organism evidence="2 3">
    <name type="scientific">Cnuibacter physcomitrellae</name>
    <dbReference type="NCBI Taxonomy" id="1619308"/>
    <lineage>
        <taxon>Bacteria</taxon>
        <taxon>Bacillati</taxon>
        <taxon>Actinomycetota</taxon>
        <taxon>Actinomycetes</taxon>
        <taxon>Micrococcales</taxon>
        <taxon>Microbacteriaceae</taxon>
        <taxon>Cnuibacter</taxon>
    </lineage>
</organism>
<dbReference type="CDD" id="cd00865">
    <property type="entry name" value="PEBP_bact_arch"/>
    <property type="match status" value="1"/>
</dbReference>
<sequence length="170" mass="17920">MTTTSSPISTLAVTSTDIEEGGRFGAAHYSAMFGVPGGEDRSPQLSWTGAPESTRSFVVSVHDPDAPTPSGFWHWMIADLPATTRELQAGLGQPEAPAWTVKNDARAAQFIGSAPPVGSGPHHYAFTVYALDVASIKELGLDEEATPAFVTFNILPHIVATGTLTVIGER</sequence>
<name>A0A1X9LFG4_9MICO</name>
<dbReference type="AlphaFoldDB" id="A0A1X9LFG4"/>
<dbReference type="KEGG" id="cphy:B5808_00510"/>
<dbReference type="SUPFAM" id="SSF49777">
    <property type="entry name" value="PEBP-like"/>
    <property type="match status" value="1"/>
</dbReference>
<gene>
    <name evidence="2" type="ORF">B5808_00510</name>
</gene>
<dbReference type="InterPro" id="IPR036610">
    <property type="entry name" value="PEBP-like_sf"/>
</dbReference>